<evidence type="ECO:0000256" key="1">
    <source>
        <dbReference type="SAM" id="Phobius"/>
    </source>
</evidence>
<evidence type="ECO:0000313" key="3">
    <source>
        <dbReference type="EMBL" id="MFC6007152.1"/>
    </source>
</evidence>
<keyword evidence="1" id="KW-1133">Transmembrane helix</keyword>
<comment type="caution">
    <text evidence="3">The sequence shown here is derived from an EMBL/GenBank/DDBJ whole genome shotgun (WGS) entry which is preliminary data.</text>
</comment>
<dbReference type="RefSeq" id="WP_345715956.1">
    <property type="nucleotide sequence ID" value="NZ_BAABFP010000004.1"/>
</dbReference>
<keyword evidence="4" id="KW-1185">Reference proteome</keyword>
<accession>A0ABW1JDZ8</accession>
<feature type="transmembrane region" description="Helical" evidence="1">
    <location>
        <begin position="27"/>
        <end position="50"/>
    </location>
</feature>
<dbReference type="EMBL" id="JBHSRD010000003">
    <property type="protein sequence ID" value="MFC6007152.1"/>
    <property type="molecule type" value="Genomic_DNA"/>
</dbReference>
<organism evidence="3 4">
    <name type="scientific">Angustibacter luteus</name>
    <dbReference type="NCBI Taxonomy" id="658456"/>
    <lineage>
        <taxon>Bacteria</taxon>
        <taxon>Bacillati</taxon>
        <taxon>Actinomycetota</taxon>
        <taxon>Actinomycetes</taxon>
        <taxon>Kineosporiales</taxon>
        <taxon>Kineosporiaceae</taxon>
    </lineage>
</organism>
<feature type="domain" description="DUF6458" evidence="2">
    <location>
        <begin position="1"/>
        <end position="63"/>
    </location>
</feature>
<sequence length="79" mass="8298">MGIGGGIFLLVVGGVLAFGVQDSWDALDLTAIGYICIAAGVLAIILSLVINQQRANTSHQAVVEHRETGIPPEDTTRRP</sequence>
<name>A0ABW1JDZ8_9ACTN</name>
<keyword evidence="1" id="KW-0812">Transmembrane</keyword>
<proteinExistence type="predicted"/>
<evidence type="ECO:0000313" key="4">
    <source>
        <dbReference type="Proteomes" id="UP001596189"/>
    </source>
</evidence>
<dbReference type="Pfam" id="PF20059">
    <property type="entry name" value="DUF6458"/>
    <property type="match status" value="1"/>
</dbReference>
<reference evidence="4" key="1">
    <citation type="journal article" date="2019" name="Int. J. Syst. Evol. Microbiol.">
        <title>The Global Catalogue of Microorganisms (GCM) 10K type strain sequencing project: providing services to taxonomists for standard genome sequencing and annotation.</title>
        <authorList>
            <consortium name="The Broad Institute Genomics Platform"/>
            <consortium name="The Broad Institute Genome Sequencing Center for Infectious Disease"/>
            <person name="Wu L."/>
            <person name="Ma J."/>
        </authorList>
    </citation>
    <scope>NUCLEOTIDE SEQUENCE [LARGE SCALE GENOMIC DNA]</scope>
    <source>
        <strain evidence="4">KACC 14249</strain>
    </source>
</reference>
<protein>
    <submittedName>
        <fullName evidence="3">DUF6458 family protein</fullName>
    </submittedName>
</protein>
<gene>
    <name evidence="3" type="ORF">ACFQDO_08425</name>
</gene>
<dbReference type="InterPro" id="IPR045597">
    <property type="entry name" value="DUF6458"/>
</dbReference>
<keyword evidence="1" id="KW-0472">Membrane</keyword>
<dbReference type="Proteomes" id="UP001596189">
    <property type="component" value="Unassembled WGS sequence"/>
</dbReference>
<evidence type="ECO:0000259" key="2">
    <source>
        <dbReference type="Pfam" id="PF20059"/>
    </source>
</evidence>